<dbReference type="EMBL" id="CAJOBA010021204">
    <property type="protein sequence ID" value="CAF3911523.1"/>
    <property type="molecule type" value="Genomic_DNA"/>
</dbReference>
<name>A0A8S2GCA6_9BILA</name>
<evidence type="ECO:0000313" key="1">
    <source>
        <dbReference type="EMBL" id="CAF1687225.1"/>
    </source>
</evidence>
<evidence type="ECO:0000313" key="2">
    <source>
        <dbReference type="EMBL" id="CAF3911523.1"/>
    </source>
</evidence>
<accession>A0A8S2GCA6</accession>
<organism evidence="1 3">
    <name type="scientific">Didymodactylos carnosus</name>
    <dbReference type="NCBI Taxonomy" id="1234261"/>
    <lineage>
        <taxon>Eukaryota</taxon>
        <taxon>Metazoa</taxon>
        <taxon>Spiralia</taxon>
        <taxon>Gnathifera</taxon>
        <taxon>Rotifera</taxon>
        <taxon>Eurotatoria</taxon>
        <taxon>Bdelloidea</taxon>
        <taxon>Philodinida</taxon>
        <taxon>Philodinidae</taxon>
        <taxon>Didymodactylos</taxon>
    </lineage>
</organism>
<evidence type="ECO:0000313" key="3">
    <source>
        <dbReference type="Proteomes" id="UP000677228"/>
    </source>
</evidence>
<dbReference type="AlphaFoldDB" id="A0A8S2GCA6"/>
<comment type="caution">
    <text evidence="1">The sequence shown here is derived from an EMBL/GenBank/DDBJ whole genome shotgun (WGS) entry which is preliminary data.</text>
</comment>
<sequence length="38" mass="4472">MTKQCIASTTRPKCLVDYCNYQLTIDDINYLPIELYDI</sequence>
<protein>
    <submittedName>
        <fullName evidence="1">Uncharacterized protein</fullName>
    </submittedName>
</protein>
<dbReference type="EMBL" id="CAJNOK010084574">
    <property type="protein sequence ID" value="CAF1687225.1"/>
    <property type="molecule type" value="Genomic_DNA"/>
</dbReference>
<proteinExistence type="predicted"/>
<dbReference type="Proteomes" id="UP000682733">
    <property type="component" value="Unassembled WGS sequence"/>
</dbReference>
<reference evidence="1" key="1">
    <citation type="submission" date="2021-02" db="EMBL/GenBank/DDBJ databases">
        <authorList>
            <person name="Nowell W R."/>
        </authorList>
    </citation>
    <scope>NUCLEOTIDE SEQUENCE</scope>
</reference>
<dbReference type="Proteomes" id="UP000677228">
    <property type="component" value="Unassembled WGS sequence"/>
</dbReference>
<gene>
    <name evidence="1" type="ORF">OVA965_LOCUS46241</name>
    <name evidence="2" type="ORF">TMI583_LOCUS21014</name>
</gene>
<feature type="non-terminal residue" evidence="1">
    <location>
        <position position="38"/>
    </location>
</feature>